<dbReference type="RefSeq" id="WP_115921938.1">
    <property type="nucleotide sequence ID" value="NZ_QTUA01000001.1"/>
</dbReference>
<dbReference type="FunFam" id="3.30.300.30:FF:000008">
    <property type="entry name" value="2,3-dihydroxybenzoate-AMP ligase"/>
    <property type="match status" value="1"/>
</dbReference>
<dbReference type="CDD" id="cd12119">
    <property type="entry name" value="ttLC_FACS_AlkK_like"/>
    <property type="match status" value="1"/>
</dbReference>
<accession>A0A3D9UK80</accession>
<reference evidence="5 6" key="1">
    <citation type="submission" date="2018-08" db="EMBL/GenBank/DDBJ databases">
        <title>Sequencing the genomes of 1000 actinobacteria strains.</title>
        <authorList>
            <person name="Klenk H.-P."/>
        </authorList>
    </citation>
    <scope>NUCLEOTIDE SEQUENCE [LARGE SCALE GENOMIC DNA]</scope>
    <source>
        <strain evidence="5 6">DSM 22967</strain>
    </source>
</reference>
<dbReference type="InterPro" id="IPR000873">
    <property type="entry name" value="AMP-dep_synth/lig_dom"/>
</dbReference>
<dbReference type="Proteomes" id="UP000256253">
    <property type="component" value="Unassembled WGS sequence"/>
</dbReference>
<keyword evidence="2" id="KW-0436">Ligase</keyword>
<organism evidence="5 6">
    <name type="scientific">Calidifontibacter indicus</name>
    <dbReference type="NCBI Taxonomy" id="419650"/>
    <lineage>
        <taxon>Bacteria</taxon>
        <taxon>Bacillati</taxon>
        <taxon>Actinomycetota</taxon>
        <taxon>Actinomycetes</taxon>
        <taxon>Micrococcales</taxon>
        <taxon>Dermacoccaceae</taxon>
        <taxon>Calidifontibacter</taxon>
    </lineage>
</organism>
<evidence type="ECO:0000256" key="1">
    <source>
        <dbReference type="ARBA" id="ARBA00006432"/>
    </source>
</evidence>
<comment type="similarity">
    <text evidence="1">Belongs to the ATP-dependent AMP-binding enzyme family.</text>
</comment>
<feature type="domain" description="AMP-binding enzyme C-terminal" evidence="4">
    <location>
        <begin position="460"/>
        <end position="534"/>
    </location>
</feature>
<dbReference type="InterPro" id="IPR042099">
    <property type="entry name" value="ANL_N_sf"/>
</dbReference>
<dbReference type="PANTHER" id="PTHR43767">
    <property type="entry name" value="LONG-CHAIN-FATTY-ACID--COA LIGASE"/>
    <property type="match status" value="1"/>
</dbReference>
<dbReference type="Gene3D" id="3.30.300.30">
    <property type="match status" value="1"/>
</dbReference>
<dbReference type="GO" id="GO:0016877">
    <property type="term" value="F:ligase activity, forming carbon-sulfur bonds"/>
    <property type="evidence" value="ECO:0007669"/>
    <property type="project" value="UniProtKB-ARBA"/>
</dbReference>
<dbReference type="PROSITE" id="PS00455">
    <property type="entry name" value="AMP_BINDING"/>
    <property type="match status" value="1"/>
</dbReference>
<dbReference type="AlphaFoldDB" id="A0A3D9UK80"/>
<sequence length="560" mass="60846">MKSTMQSTPLLISDLFDYGTTVHADSKCITWTPNGGRETTYGELGAEGRRLANALRGLGIDGDQRVATFMWNNAEHFAAYLAVPSMGAVLHALNIRLFPEQLIYVGNHGGSEVVIVDNTLAEPFSKLLAHLPKIRHVIVNGPIDDAVREALAAPDGVEKVHDWTELLADQSDEFEWPKDIDEDDASSMCYTSGTTGNPKGVAYSHRSNVLHAMGSSMTVSLGPQDTSLVVVPLFHANAWGYPYAAMLSGVSLLMPDRFLQPEPLTDMIEQVRPTFGAGVPTIWNGLLQYQEATGRDISSLRQLLSGGSACPPDLIKAYQTKGITVLQGWGMTETSPLASVALPPPGREEGTDEYWKYRASQGRVVGGVQARVVGPDGELQPWDGEAVGEIEVRGPWVTGSYFSNGTESEGELADMASKFDDGWLRTGDVGSMTRDGYILLSDRAKDVIKSGGEWISSVDLENHLMGHPAVAEASVIGVPDDKWGERPLAAVVIKPGQQVSMEELRDFIADRVARWQVPERWAIIDEVPKTSVGKFDKKQLRSRYAAEELEVAKTDAPVAG</sequence>
<dbReference type="Gene3D" id="3.40.50.12780">
    <property type="entry name" value="N-terminal domain of ligase-like"/>
    <property type="match status" value="1"/>
</dbReference>
<dbReference type="OrthoDB" id="9803968at2"/>
<evidence type="ECO:0000259" key="4">
    <source>
        <dbReference type="Pfam" id="PF13193"/>
    </source>
</evidence>
<comment type="caution">
    <text evidence="5">The sequence shown here is derived from an EMBL/GenBank/DDBJ whole genome shotgun (WGS) entry which is preliminary data.</text>
</comment>
<dbReference type="Pfam" id="PF00501">
    <property type="entry name" value="AMP-binding"/>
    <property type="match status" value="1"/>
</dbReference>
<evidence type="ECO:0000256" key="2">
    <source>
        <dbReference type="ARBA" id="ARBA00022598"/>
    </source>
</evidence>
<feature type="domain" description="AMP-dependent synthetase/ligase" evidence="3">
    <location>
        <begin position="23"/>
        <end position="402"/>
    </location>
</feature>
<dbReference type="InterPro" id="IPR050237">
    <property type="entry name" value="ATP-dep_AMP-bd_enzyme"/>
</dbReference>
<dbReference type="InterPro" id="IPR045851">
    <property type="entry name" value="AMP-bd_C_sf"/>
</dbReference>
<proteinExistence type="inferred from homology"/>
<name>A0A3D9UK80_9MICO</name>
<dbReference type="InterPro" id="IPR020845">
    <property type="entry name" value="AMP-binding_CS"/>
</dbReference>
<gene>
    <name evidence="5" type="ORF">DFJ65_0837</name>
</gene>
<evidence type="ECO:0000259" key="3">
    <source>
        <dbReference type="Pfam" id="PF00501"/>
    </source>
</evidence>
<dbReference type="Pfam" id="PF13193">
    <property type="entry name" value="AMP-binding_C"/>
    <property type="match status" value="1"/>
</dbReference>
<evidence type="ECO:0000313" key="6">
    <source>
        <dbReference type="Proteomes" id="UP000256253"/>
    </source>
</evidence>
<protein>
    <submittedName>
        <fullName evidence="5">Fatty-acyl-CoA synthase</fullName>
    </submittedName>
</protein>
<dbReference type="NCBIfam" id="NF004837">
    <property type="entry name" value="PRK06187.1"/>
    <property type="match status" value="1"/>
</dbReference>
<dbReference type="PANTHER" id="PTHR43767:SF11">
    <property type="entry name" value="MEDIUM-CHAIN-FATTY-ACID--COA LIGASE"/>
    <property type="match status" value="1"/>
</dbReference>
<dbReference type="EMBL" id="QTUA01000001">
    <property type="protein sequence ID" value="REF29858.1"/>
    <property type="molecule type" value="Genomic_DNA"/>
</dbReference>
<evidence type="ECO:0000313" key="5">
    <source>
        <dbReference type="EMBL" id="REF29858.1"/>
    </source>
</evidence>
<keyword evidence="6" id="KW-1185">Reference proteome</keyword>
<dbReference type="InterPro" id="IPR025110">
    <property type="entry name" value="AMP-bd_C"/>
</dbReference>
<dbReference type="SUPFAM" id="SSF56801">
    <property type="entry name" value="Acetyl-CoA synthetase-like"/>
    <property type="match status" value="1"/>
</dbReference>